<dbReference type="RefSeq" id="WP_065176756.1">
    <property type="nucleotide sequence ID" value="NZ_LZFA01000027.1"/>
</dbReference>
<dbReference type="AlphaFoldDB" id="A0A2T3IEN2"/>
<proteinExistence type="predicted"/>
<name>A0A2T3IEN2_9GAMM</name>
<gene>
    <name evidence="1" type="ORF">CTM88_20105</name>
</gene>
<protein>
    <submittedName>
        <fullName evidence="1">Uncharacterized protein</fullName>
    </submittedName>
</protein>
<reference evidence="1 2" key="1">
    <citation type="submission" date="2018-03" db="EMBL/GenBank/DDBJ databases">
        <title>Whole genome sequencing of Histamine producing bacteria.</title>
        <authorList>
            <person name="Butler K."/>
        </authorList>
    </citation>
    <scope>NUCLEOTIDE SEQUENCE [LARGE SCALE GENOMIC DNA]</scope>
    <source>
        <strain evidence="1 2">BS2</strain>
    </source>
</reference>
<evidence type="ECO:0000313" key="2">
    <source>
        <dbReference type="Proteomes" id="UP000240254"/>
    </source>
</evidence>
<sequence>MKIDILISPLTIADKKIKSRELTRLLTIGCNFYVMADDEVKRQIELDVAKIDLPKSLRCRFNIDNVGRLGEEIQKTTNRNLMLQRFYITAKYLLNQDQKIHVHKSEEVTNDMSEDEYIVPISKGLSDFFT</sequence>
<organism evidence="1 2">
    <name type="scientific">Photobacterium aquimaris</name>
    <dbReference type="NCBI Taxonomy" id="512643"/>
    <lineage>
        <taxon>Bacteria</taxon>
        <taxon>Pseudomonadati</taxon>
        <taxon>Pseudomonadota</taxon>
        <taxon>Gammaproteobacteria</taxon>
        <taxon>Vibrionales</taxon>
        <taxon>Vibrionaceae</taxon>
        <taxon>Photobacterium</taxon>
    </lineage>
</organism>
<dbReference type="EMBL" id="PYMK01000035">
    <property type="protein sequence ID" value="PSU22955.1"/>
    <property type="molecule type" value="Genomic_DNA"/>
</dbReference>
<evidence type="ECO:0000313" key="1">
    <source>
        <dbReference type="EMBL" id="PSU22955.1"/>
    </source>
</evidence>
<comment type="caution">
    <text evidence="1">The sequence shown here is derived from an EMBL/GenBank/DDBJ whole genome shotgun (WGS) entry which is preliminary data.</text>
</comment>
<dbReference type="Proteomes" id="UP000240254">
    <property type="component" value="Unassembled WGS sequence"/>
</dbReference>
<accession>A0A2T3IEN2</accession>